<dbReference type="RefSeq" id="WP_128219608.1">
    <property type="nucleotide sequence ID" value="NZ_CP034929.1"/>
</dbReference>
<sequence length="193" mass="20105">MSTPRVAVVVGNPKPRSRTLEAAQLLADAIRADRRDDGPALVVDLADWGARLHDWSDTGVAALVAQVAAADLVVVASPTYNASYTGLLKVFLDRFAAGSITGVTVPLMLGAGEAHALAAQYTLAPLLAQISSTGPAKALFVRDARHDDPAAHADWLAANGADVRARIAARVAARATTTDTSHPTLENRTEIPA</sequence>
<dbReference type="GO" id="GO:0016491">
    <property type="term" value="F:oxidoreductase activity"/>
    <property type="evidence" value="ECO:0007669"/>
    <property type="project" value="UniProtKB-KW"/>
</dbReference>
<feature type="region of interest" description="Disordered" evidence="4">
    <location>
        <begin position="174"/>
        <end position="193"/>
    </location>
</feature>
<accession>A0ABW1QWA5</accession>
<organism evidence="6 7">
    <name type="scientific">Nocardioides yefusunii</name>
    <dbReference type="NCBI Taxonomy" id="2500546"/>
    <lineage>
        <taxon>Bacteria</taxon>
        <taxon>Bacillati</taxon>
        <taxon>Actinomycetota</taxon>
        <taxon>Actinomycetes</taxon>
        <taxon>Propionibacteriales</taxon>
        <taxon>Nocardioidaceae</taxon>
        <taxon>Nocardioides</taxon>
    </lineage>
</organism>
<dbReference type="EC" id="1.-.-.-" evidence="6"/>
<keyword evidence="1" id="KW-0285">Flavoprotein</keyword>
<dbReference type="SUPFAM" id="SSF52218">
    <property type="entry name" value="Flavoproteins"/>
    <property type="match status" value="1"/>
</dbReference>
<evidence type="ECO:0000313" key="6">
    <source>
        <dbReference type="EMBL" id="MFC6152746.1"/>
    </source>
</evidence>
<keyword evidence="2" id="KW-0288">FMN</keyword>
<dbReference type="Pfam" id="PF03358">
    <property type="entry name" value="FMN_red"/>
    <property type="match status" value="1"/>
</dbReference>
<keyword evidence="3 6" id="KW-0560">Oxidoreductase</keyword>
<dbReference type="Proteomes" id="UP001596098">
    <property type="component" value="Unassembled WGS sequence"/>
</dbReference>
<comment type="caution">
    <text evidence="6">The sequence shown here is derived from an EMBL/GenBank/DDBJ whole genome shotgun (WGS) entry which is preliminary data.</text>
</comment>
<dbReference type="Gene3D" id="3.40.50.360">
    <property type="match status" value="1"/>
</dbReference>
<proteinExistence type="predicted"/>
<keyword evidence="7" id="KW-1185">Reference proteome</keyword>
<evidence type="ECO:0000256" key="2">
    <source>
        <dbReference type="ARBA" id="ARBA00022643"/>
    </source>
</evidence>
<evidence type="ECO:0000256" key="4">
    <source>
        <dbReference type="SAM" id="MobiDB-lite"/>
    </source>
</evidence>
<reference evidence="7" key="1">
    <citation type="journal article" date="2019" name="Int. J. Syst. Evol. Microbiol.">
        <title>The Global Catalogue of Microorganisms (GCM) 10K type strain sequencing project: providing services to taxonomists for standard genome sequencing and annotation.</title>
        <authorList>
            <consortium name="The Broad Institute Genomics Platform"/>
            <consortium name="The Broad Institute Genome Sequencing Center for Infectious Disease"/>
            <person name="Wu L."/>
            <person name="Ma J."/>
        </authorList>
    </citation>
    <scope>NUCLEOTIDE SEQUENCE [LARGE SCALE GENOMIC DNA]</scope>
    <source>
        <strain evidence="7">DFY28</strain>
    </source>
</reference>
<feature type="domain" description="NADPH-dependent FMN reductase-like" evidence="5">
    <location>
        <begin position="4"/>
        <end position="130"/>
    </location>
</feature>
<dbReference type="PANTHER" id="PTHR43408">
    <property type="entry name" value="FMN REDUCTASE (NADPH)"/>
    <property type="match status" value="1"/>
</dbReference>
<dbReference type="EMBL" id="JBHSQI010000002">
    <property type="protein sequence ID" value="MFC6152746.1"/>
    <property type="molecule type" value="Genomic_DNA"/>
</dbReference>
<evidence type="ECO:0000256" key="3">
    <source>
        <dbReference type="ARBA" id="ARBA00023002"/>
    </source>
</evidence>
<evidence type="ECO:0000256" key="1">
    <source>
        <dbReference type="ARBA" id="ARBA00022630"/>
    </source>
</evidence>
<dbReference type="PANTHER" id="PTHR43408:SF2">
    <property type="entry name" value="FMN REDUCTASE (NADPH)"/>
    <property type="match status" value="1"/>
</dbReference>
<dbReference type="InterPro" id="IPR051814">
    <property type="entry name" value="NAD(P)H-dep_FMN_reductase"/>
</dbReference>
<name>A0ABW1QWA5_9ACTN</name>
<evidence type="ECO:0000313" key="7">
    <source>
        <dbReference type="Proteomes" id="UP001596098"/>
    </source>
</evidence>
<dbReference type="InterPro" id="IPR005025">
    <property type="entry name" value="FMN_Rdtase-like_dom"/>
</dbReference>
<protein>
    <submittedName>
        <fullName evidence="6">NADPH-dependent FMN reductase</fullName>
        <ecNumber evidence="6">1.-.-.-</ecNumber>
    </submittedName>
</protein>
<evidence type="ECO:0000259" key="5">
    <source>
        <dbReference type="Pfam" id="PF03358"/>
    </source>
</evidence>
<gene>
    <name evidence="6" type="ORF">ACFPWU_03585</name>
</gene>
<dbReference type="InterPro" id="IPR029039">
    <property type="entry name" value="Flavoprotein-like_sf"/>
</dbReference>